<organism evidence="1">
    <name type="scientific">viral metagenome</name>
    <dbReference type="NCBI Taxonomy" id="1070528"/>
    <lineage>
        <taxon>unclassified sequences</taxon>
        <taxon>metagenomes</taxon>
        <taxon>organismal metagenomes</taxon>
    </lineage>
</organism>
<gene>
    <name evidence="1" type="ORF">TM448A01076_0011</name>
    <name evidence="2" type="ORF">TM448B01182_0010</name>
</gene>
<dbReference type="EMBL" id="MT144714">
    <property type="protein sequence ID" value="QJH98066.1"/>
    <property type="molecule type" value="Genomic_DNA"/>
</dbReference>
<dbReference type="AlphaFoldDB" id="A0A6H1ZN24"/>
<evidence type="ECO:0000313" key="1">
    <source>
        <dbReference type="EMBL" id="QJA48675.1"/>
    </source>
</evidence>
<name>A0A6H1ZN24_9ZZZZ</name>
<accession>A0A6H1ZN24</accession>
<sequence>MTLQEIFDKISEKLTPLMKDKKTGKVVFGLEFHFSQGSIGDCFIETNTRERVREEK</sequence>
<protein>
    <submittedName>
        <fullName evidence="1">Uncharacterized protein</fullName>
    </submittedName>
</protein>
<proteinExistence type="predicted"/>
<dbReference type="EMBL" id="MT144096">
    <property type="protein sequence ID" value="QJA48675.1"/>
    <property type="molecule type" value="Genomic_DNA"/>
</dbReference>
<evidence type="ECO:0000313" key="2">
    <source>
        <dbReference type="EMBL" id="QJH98066.1"/>
    </source>
</evidence>
<reference evidence="1" key="1">
    <citation type="submission" date="2020-03" db="EMBL/GenBank/DDBJ databases">
        <title>The deep terrestrial virosphere.</title>
        <authorList>
            <person name="Holmfeldt K."/>
            <person name="Nilsson E."/>
            <person name="Simone D."/>
            <person name="Lopez-Fernandez M."/>
            <person name="Wu X."/>
            <person name="de Brujin I."/>
            <person name="Lundin D."/>
            <person name="Andersson A."/>
            <person name="Bertilsson S."/>
            <person name="Dopson M."/>
        </authorList>
    </citation>
    <scope>NUCLEOTIDE SEQUENCE</scope>
    <source>
        <strain evidence="1">TM448A01076</strain>
        <strain evidence="2">TM448B01182</strain>
    </source>
</reference>